<sequence>MKKTILSLALLAAFTMSSNTLIQTAKADNPFGNTYKWSTNESITTKATPTTDPNVTRWVGTTWPFDDVHYTTEIFGNQSPTYSNKWYLQHFHAYSVQSSTCGDRWGLSSVEIIDAGGTPIYGVNGGDRVIGEHVGVNKEAWVTKGNNKVTFYLYHEMKRCDGGTGEYYEGKRWRSNF</sequence>
<accession>A0ABT3X4E3</accession>
<dbReference type="EMBL" id="JAPMLT010000007">
    <property type="protein sequence ID" value="MCX7570833.1"/>
    <property type="molecule type" value="Genomic_DNA"/>
</dbReference>
<protein>
    <submittedName>
        <fullName evidence="2">Uncharacterized protein</fullName>
    </submittedName>
</protein>
<dbReference type="RefSeq" id="WP_267152084.1">
    <property type="nucleotide sequence ID" value="NZ_JAPMLT010000007.1"/>
</dbReference>
<evidence type="ECO:0000313" key="2">
    <source>
        <dbReference type="EMBL" id="MCX7570833.1"/>
    </source>
</evidence>
<comment type="caution">
    <text evidence="2">The sequence shown here is derived from an EMBL/GenBank/DDBJ whole genome shotgun (WGS) entry which is preliminary data.</text>
</comment>
<dbReference type="Proteomes" id="UP001208017">
    <property type="component" value="Unassembled WGS sequence"/>
</dbReference>
<feature type="chain" id="PRO_5046429263" evidence="1">
    <location>
        <begin position="28"/>
        <end position="177"/>
    </location>
</feature>
<name>A0ABT3X4E3_9BACL</name>
<evidence type="ECO:0000256" key="1">
    <source>
        <dbReference type="SAM" id="SignalP"/>
    </source>
</evidence>
<organism evidence="2 3">
    <name type="scientific">Tumebacillus lacus</name>
    <dbReference type="NCBI Taxonomy" id="2995335"/>
    <lineage>
        <taxon>Bacteria</taxon>
        <taxon>Bacillati</taxon>
        <taxon>Bacillota</taxon>
        <taxon>Bacilli</taxon>
        <taxon>Bacillales</taxon>
        <taxon>Alicyclobacillaceae</taxon>
        <taxon>Tumebacillus</taxon>
    </lineage>
</organism>
<reference evidence="2 3" key="1">
    <citation type="submission" date="2022-11" db="EMBL/GenBank/DDBJ databases">
        <title>Study of microbial diversity in lake waters.</title>
        <authorList>
            <person name="Zhang J."/>
        </authorList>
    </citation>
    <scope>NUCLEOTIDE SEQUENCE [LARGE SCALE GENOMIC DNA]</scope>
    <source>
        <strain evidence="2 3">DT12</strain>
    </source>
</reference>
<feature type="signal peptide" evidence="1">
    <location>
        <begin position="1"/>
        <end position="27"/>
    </location>
</feature>
<gene>
    <name evidence="2" type="ORF">OS242_12775</name>
</gene>
<keyword evidence="3" id="KW-1185">Reference proteome</keyword>
<keyword evidence="1" id="KW-0732">Signal</keyword>
<evidence type="ECO:0000313" key="3">
    <source>
        <dbReference type="Proteomes" id="UP001208017"/>
    </source>
</evidence>
<proteinExistence type="predicted"/>